<evidence type="ECO:0000313" key="8">
    <source>
        <dbReference type="EMBL" id="KAF0904576.1"/>
    </source>
</evidence>
<dbReference type="InterPro" id="IPR004263">
    <property type="entry name" value="Exostosin"/>
</dbReference>
<comment type="similarity">
    <text evidence="2">Belongs to the glycosyltransferase 47 family.</text>
</comment>
<evidence type="ECO:0000259" key="7">
    <source>
        <dbReference type="Pfam" id="PF03016"/>
    </source>
</evidence>
<organism evidence="8 9">
    <name type="scientific">Oryza meyeriana var. granulata</name>
    <dbReference type="NCBI Taxonomy" id="110450"/>
    <lineage>
        <taxon>Eukaryota</taxon>
        <taxon>Viridiplantae</taxon>
        <taxon>Streptophyta</taxon>
        <taxon>Embryophyta</taxon>
        <taxon>Tracheophyta</taxon>
        <taxon>Spermatophyta</taxon>
        <taxon>Magnoliopsida</taxon>
        <taxon>Liliopsida</taxon>
        <taxon>Poales</taxon>
        <taxon>Poaceae</taxon>
        <taxon>BOP clade</taxon>
        <taxon>Oryzoideae</taxon>
        <taxon>Oryzeae</taxon>
        <taxon>Oryzinae</taxon>
        <taxon>Oryza</taxon>
        <taxon>Oryza meyeriana</taxon>
    </lineage>
</organism>
<comment type="subcellular location">
    <subcellularLocation>
        <location evidence="1">Golgi apparatus membrane</location>
        <topology evidence="1">Single-pass type II membrane protein</topology>
    </subcellularLocation>
</comment>
<proteinExistence type="inferred from homology"/>
<protein>
    <recommendedName>
        <fullName evidence="7">Exostosin GT47 domain-containing protein</fullName>
    </recommendedName>
</protein>
<keyword evidence="4" id="KW-0812">Transmembrane</keyword>
<feature type="region of interest" description="Disordered" evidence="6">
    <location>
        <begin position="1"/>
        <end position="25"/>
    </location>
</feature>
<dbReference type="GO" id="GO:0000139">
    <property type="term" value="C:Golgi membrane"/>
    <property type="evidence" value="ECO:0007669"/>
    <property type="project" value="UniProtKB-SubCell"/>
</dbReference>
<evidence type="ECO:0000256" key="5">
    <source>
        <dbReference type="ARBA" id="ARBA00023034"/>
    </source>
</evidence>
<feature type="compositionally biased region" description="Pro residues" evidence="6">
    <location>
        <begin position="1"/>
        <end position="18"/>
    </location>
</feature>
<feature type="compositionally biased region" description="Polar residues" evidence="6">
    <location>
        <begin position="509"/>
        <end position="521"/>
    </location>
</feature>
<dbReference type="AlphaFoldDB" id="A0A6G1CWM1"/>
<dbReference type="Proteomes" id="UP000479710">
    <property type="component" value="Unassembled WGS sequence"/>
</dbReference>
<dbReference type="EMBL" id="SPHZ02000008">
    <property type="protein sequence ID" value="KAF0904576.1"/>
    <property type="molecule type" value="Genomic_DNA"/>
</dbReference>
<evidence type="ECO:0000256" key="4">
    <source>
        <dbReference type="ARBA" id="ARBA00022968"/>
    </source>
</evidence>
<feature type="region of interest" description="Disordered" evidence="6">
    <location>
        <begin position="493"/>
        <end position="533"/>
    </location>
</feature>
<keyword evidence="4" id="KW-0735">Signal-anchor</keyword>
<comment type="caution">
    <text evidence="8">The sequence shown here is derived from an EMBL/GenBank/DDBJ whole genome shotgun (WGS) entry which is preliminary data.</text>
</comment>
<dbReference type="InterPro" id="IPR040911">
    <property type="entry name" value="Exostosin_GT47"/>
</dbReference>
<dbReference type="PANTHER" id="PTHR11062">
    <property type="entry name" value="EXOSTOSIN HEPARAN SULFATE GLYCOSYLTRANSFERASE -RELATED"/>
    <property type="match status" value="1"/>
</dbReference>
<accession>A0A6G1CWM1</accession>
<evidence type="ECO:0000256" key="3">
    <source>
        <dbReference type="ARBA" id="ARBA00022676"/>
    </source>
</evidence>
<reference evidence="8 9" key="1">
    <citation type="submission" date="2019-11" db="EMBL/GenBank/DDBJ databases">
        <title>Whole genome sequence of Oryza granulata.</title>
        <authorList>
            <person name="Li W."/>
        </authorList>
    </citation>
    <scope>NUCLEOTIDE SEQUENCE [LARGE SCALE GENOMIC DNA]</scope>
    <source>
        <strain evidence="9">cv. Menghai</strain>
        <tissue evidence="8">Leaf</tissue>
    </source>
</reference>
<feature type="compositionally biased region" description="Low complexity" evidence="6">
    <location>
        <begin position="497"/>
        <end position="506"/>
    </location>
</feature>
<keyword evidence="3" id="KW-0328">Glycosyltransferase</keyword>
<dbReference type="Pfam" id="PF03016">
    <property type="entry name" value="Exostosin_GT47"/>
    <property type="match status" value="1"/>
</dbReference>
<name>A0A6G1CWM1_9ORYZ</name>
<evidence type="ECO:0000313" key="9">
    <source>
        <dbReference type="Proteomes" id="UP000479710"/>
    </source>
</evidence>
<dbReference type="PANTHER" id="PTHR11062:SF214">
    <property type="entry name" value="XYLOGLUCAN GALACTOSYLTRANSFERASE XLT2"/>
    <property type="match status" value="1"/>
</dbReference>
<dbReference type="GO" id="GO:0008378">
    <property type="term" value="F:galactosyltransferase activity"/>
    <property type="evidence" value="ECO:0007669"/>
    <property type="project" value="TreeGrafter"/>
</dbReference>
<evidence type="ECO:0000256" key="6">
    <source>
        <dbReference type="SAM" id="MobiDB-lite"/>
    </source>
</evidence>
<keyword evidence="3" id="KW-0808">Transferase</keyword>
<dbReference type="OrthoDB" id="1924787at2759"/>
<keyword evidence="9" id="KW-1185">Reference proteome</keyword>
<evidence type="ECO:0000256" key="1">
    <source>
        <dbReference type="ARBA" id="ARBA00004323"/>
    </source>
</evidence>
<evidence type="ECO:0000256" key="2">
    <source>
        <dbReference type="ARBA" id="ARBA00010271"/>
    </source>
</evidence>
<dbReference type="GO" id="GO:0009969">
    <property type="term" value="P:xyloglucan biosynthetic process"/>
    <property type="evidence" value="ECO:0007669"/>
    <property type="project" value="TreeGrafter"/>
</dbReference>
<gene>
    <name evidence="8" type="ORF">E2562_035682</name>
</gene>
<feature type="domain" description="Exostosin GT47" evidence="7">
    <location>
        <begin position="83"/>
        <end position="422"/>
    </location>
</feature>
<sequence>MPPESPTSPAKPPSPPGSPTNAAAAPSPVSSVLRATVLFVAFLALQLVLFKSLLRFPSSRFLPAPRRSNSTWANGAVDDAEECKAGLIYVYDLPQEFNHDLVGQCERLWPWYSFCPYLTNGGLGRPAAEIPALATVVPNASLPNWYNTDQFPLEVIVHRRLLSHRCRTIDPSLATAFYVPFYAGLDVGSHLWGPNSTVADRDRAGVRLLRWLRGQPFFRKSGGWDHFITLGRITWDFRRYGGDGWGTNFVLMPGMENVTRLVIEGDRLDPLDVGVPYPTGFHPRAAGNVRSWQRHVLSLERSRLFGFAGAPRSGFRDDFRDVLLEECEDAGSAYCRAVDCRGTRCNDNGAAVMSLFLDSRFCLQPRGDSFTRRSMFDCMVAGAVPVLFWRRTAYDAYRWFLPAGPGGEEAEWSVFIDRQALRVGNVSVREVLEGYSERRVRRMRERVVEMIPRMVYGSSADGLGDGMEDALDVALSGVLKRFRRRRWSIAHEERPPGRLAAGPPRRGSSETTAPPSSNGKNGSVIGQRASRDKSTVAASAYIKTVLSESPASRSRSLQQS</sequence>
<keyword evidence="5" id="KW-0333">Golgi apparatus</keyword>